<keyword evidence="1" id="KW-0812">Transmembrane</keyword>
<feature type="transmembrane region" description="Helical" evidence="1">
    <location>
        <begin position="12"/>
        <end position="31"/>
    </location>
</feature>
<dbReference type="EMBL" id="BARS01030477">
    <property type="protein sequence ID" value="GAG22273.1"/>
    <property type="molecule type" value="Genomic_DNA"/>
</dbReference>
<proteinExistence type="predicted"/>
<gene>
    <name evidence="2" type="ORF">S01H1_47536</name>
</gene>
<feature type="non-terminal residue" evidence="2">
    <location>
        <position position="1"/>
    </location>
</feature>
<keyword evidence="1" id="KW-1133">Transmembrane helix</keyword>
<accession>X0WCG7</accession>
<organism evidence="2">
    <name type="scientific">marine sediment metagenome</name>
    <dbReference type="NCBI Taxonomy" id="412755"/>
    <lineage>
        <taxon>unclassified sequences</taxon>
        <taxon>metagenomes</taxon>
        <taxon>ecological metagenomes</taxon>
    </lineage>
</organism>
<feature type="transmembrane region" description="Helical" evidence="1">
    <location>
        <begin position="51"/>
        <end position="74"/>
    </location>
</feature>
<reference evidence="2" key="1">
    <citation type="journal article" date="2014" name="Front. Microbiol.">
        <title>High frequency of phylogenetically diverse reductive dehalogenase-homologous genes in deep subseafloor sedimentary metagenomes.</title>
        <authorList>
            <person name="Kawai M."/>
            <person name="Futagami T."/>
            <person name="Toyoda A."/>
            <person name="Takaki Y."/>
            <person name="Nishi S."/>
            <person name="Hori S."/>
            <person name="Arai W."/>
            <person name="Tsubouchi T."/>
            <person name="Morono Y."/>
            <person name="Uchiyama I."/>
            <person name="Ito T."/>
            <person name="Fujiyama A."/>
            <person name="Inagaki F."/>
            <person name="Takami H."/>
        </authorList>
    </citation>
    <scope>NUCLEOTIDE SEQUENCE</scope>
    <source>
        <strain evidence="2">Expedition CK06-06</strain>
    </source>
</reference>
<keyword evidence="1" id="KW-0472">Membrane</keyword>
<sequence>RLILHPLQKWEIFGATIASIIIFAVLFFKYFRYLLSDSETLALLTLNPKHMIIDSPLIVVTLVVLLSLTIFIIFNRFYLVFFPV</sequence>
<evidence type="ECO:0000313" key="2">
    <source>
        <dbReference type="EMBL" id="GAG22273.1"/>
    </source>
</evidence>
<protein>
    <submittedName>
        <fullName evidence="2">Uncharacterized protein</fullName>
    </submittedName>
</protein>
<comment type="caution">
    <text evidence="2">The sequence shown here is derived from an EMBL/GenBank/DDBJ whole genome shotgun (WGS) entry which is preliminary data.</text>
</comment>
<dbReference type="AlphaFoldDB" id="X0WCG7"/>
<name>X0WCG7_9ZZZZ</name>
<evidence type="ECO:0000256" key="1">
    <source>
        <dbReference type="SAM" id="Phobius"/>
    </source>
</evidence>